<evidence type="ECO:0000313" key="1">
    <source>
        <dbReference type="EMBL" id="OCH92910.1"/>
    </source>
</evidence>
<name>A0A8E2B627_9APHY</name>
<organism evidence="1 2">
    <name type="scientific">Obba rivulosa</name>
    <dbReference type="NCBI Taxonomy" id="1052685"/>
    <lineage>
        <taxon>Eukaryota</taxon>
        <taxon>Fungi</taxon>
        <taxon>Dikarya</taxon>
        <taxon>Basidiomycota</taxon>
        <taxon>Agaricomycotina</taxon>
        <taxon>Agaricomycetes</taxon>
        <taxon>Polyporales</taxon>
        <taxon>Gelatoporiaceae</taxon>
        <taxon>Obba</taxon>
    </lineage>
</organism>
<accession>A0A8E2B627</accession>
<proteinExistence type="predicted"/>
<protein>
    <submittedName>
        <fullName evidence="1">Uncharacterized protein</fullName>
    </submittedName>
</protein>
<dbReference type="OrthoDB" id="3152032at2759"/>
<reference evidence="1 2" key="1">
    <citation type="submission" date="2016-07" db="EMBL/GenBank/DDBJ databases">
        <title>Draft genome of the white-rot fungus Obba rivulosa 3A-2.</title>
        <authorList>
            <consortium name="DOE Joint Genome Institute"/>
            <person name="Miettinen O."/>
            <person name="Riley R."/>
            <person name="Acob R."/>
            <person name="Barry K."/>
            <person name="Cullen D."/>
            <person name="De Vries R."/>
            <person name="Hainaut M."/>
            <person name="Hatakka A."/>
            <person name="Henrissat B."/>
            <person name="Hilden K."/>
            <person name="Kuo R."/>
            <person name="Labutti K."/>
            <person name="Lipzen A."/>
            <person name="Makela M.R."/>
            <person name="Sandor L."/>
            <person name="Spatafora J.W."/>
            <person name="Grigoriev I.V."/>
            <person name="Hibbett D.S."/>
        </authorList>
    </citation>
    <scope>NUCLEOTIDE SEQUENCE [LARGE SCALE GENOMIC DNA]</scope>
    <source>
        <strain evidence="1 2">3A-2</strain>
    </source>
</reference>
<dbReference type="AlphaFoldDB" id="A0A8E2B627"/>
<evidence type="ECO:0000313" key="2">
    <source>
        <dbReference type="Proteomes" id="UP000250043"/>
    </source>
</evidence>
<dbReference type="EMBL" id="KV722362">
    <property type="protein sequence ID" value="OCH92910.1"/>
    <property type="molecule type" value="Genomic_DNA"/>
</dbReference>
<sequence>MSFTTLASSATLFPTSGATPNAFSIFSISQSPRETHMMYEDLGQVLRPSNGQRVARKRCNSSPSVVSGLKKIFGM</sequence>
<gene>
    <name evidence="1" type="ORF">OBBRIDRAFT_725868</name>
</gene>
<dbReference type="Proteomes" id="UP000250043">
    <property type="component" value="Unassembled WGS sequence"/>
</dbReference>
<keyword evidence="2" id="KW-1185">Reference proteome</keyword>